<dbReference type="OrthoDB" id="9763644at2"/>
<dbReference type="RefSeq" id="WP_021130639.1">
    <property type="nucleotide sequence ID" value="NZ_AQPH01000003.1"/>
</dbReference>
<dbReference type="Pfam" id="PF13362">
    <property type="entry name" value="Toprim_3"/>
    <property type="match status" value="1"/>
</dbReference>
<comment type="caution">
    <text evidence="4">The sequence shown here is derived from an EMBL/GenBank/DDBJ whole genome shotgun (WGS) entry which is preliminary data.</text>
</comment>
<proteinExistence type="predicted"/>
<dbReference type="STRING" id="1316936.K678_01256"/>
<protein>
    <submittedName>
        <fullName evidence="4">p-loop ATPase-like protein</fullName>
    </submittedName>
</protein>
<organism evidence="4 5">
    <name type="scientific">Magnetospirillum fulvum MGU-K5</name>
    <dbReference type="NCBI Taxonomy" id="1316936"/>
    <lineage>
        <taxon>Bacteria</taxon>
        <taxon>Pseudomonadati</taxon>
        <taxon>Pseudomonadota</taxon>
        <taxon>Alphaproteobacteria</taxon>
        <taxon>Rhodospirillales</taxon>
        <taxon>Rhodospirillaceae</taxon>
        <taxon>Magnetospirillum</taxon>
    </lineage>
</organism>
<dbReference type="Gene3D" id="3.40.1360.10">
    <property type="match status" value="1"/>
</dbReference>
<feature type="domain" description="Toprim" evidence="2">
    <location>
        <begin position="239"/>
        <end position="332"/>
    </location>
</feature>
<sequence length="426" mass="45022">MKARKDDSKGIDDALRASTEELVSYFRGLPNKSLSSRNEMRWGNCGSLAAVIHGRNTGKITDYEGGPGKSYSPLGFIAAELRCDMAGAFKFARDWLNLSDDRPAPTAKQVKSPEPVPAADAASRRKASRLRNILASLRDLSGTPGELYLRNRGIHIDRFPDAVRWMTPTWGGLIDGVPQRGGALVVIATNAAGKPQAAQVVHVTDDGLKAPQELVGGVVKRTAGTLAGAAVRLPGTGSVVLAEGPETGLSIWASTGREVWVCLGVSNFAKQVLPPGATVVIARDHDKPGCPADKQVAKAATTLTEAGHAVRIARPPIVGDDFNDVLRRDGAEAVRALIDAAVLFEPTPETVEPSWPMPTRTIIEIAATVEAEIFAFFDQVARNPGKKLCIGIIGDCAAGKTRAVIAASRRIAAAERTAAAAAAWVH</sequence>
<evidence type="ECO:0000313" key="5">
    <source>
        <dbReference type="Proteomes" id="UP000015350"/>
    </source>
</evidence>
<evidence type="ECO:0000256" key="1">
    <source>
        <dbReference type="SAM" id="MobiDB-lite"/>
    </source>
</evidence>
<dbReference type="EMBL" id="AQPH01000003">
    <property type="protein sequence ID" value="EPY03228.1"/>
    <property type="molecule type" value="Genomic_DNA"/>
</dbReference>
<dbReference type="eggNOG" id="COG4643">
    <property type="taxonomic scope" value="Bacteria"/>
</dbReference>
<dbReference type="InterPro" id="IPR006171">
    <property type="entry name" value="TOPRIM_dom"/>
</dbReference>
<dbReference type="AlphaFoldDB" id="S9SGK8"/>
<dbReference type="InterPro" id="IPR055570">
    <property type="entry name" value="DUF7146"/>
</dbReference>
<name>S9SGK8_MAGFU</name>
<feature type="region of interest" description="Disordered" evidence="1">
    <location>
        <begin position="102"/>
        <end position="124"/>
    </location>
</feature>
<feature type="domain" description="DUF7146" evidence="3">
    <location>
        <begin position="125"/>
        <end position="233"/>
    </location>
</feature>
<accession>S9SGK8</accession>
<dbReference type="Proteomes" id="UP000015350">
    <property type="component" value="Unassembled WGS sequence"/>
</dbReference>
<reference evidence="4 5" key="1">
    <citation type="submission" date="2013-04" db="EMBL/GenBank/DDBJ databases">
        <authorList>
            <person name="Kuznetsov B."/>
            <person name="Ivanovsky R."/>
        </authorList>
    </citation>
    <scope>NUCLEOTIDE SEQUENCE [LARGE SCALE GENOMIC DNA]</scope>
    <source>
        <strain evidence="4 5">MGU-K5</strain>
    </source>
</reference>
<dbReference type="CDD" id="cd01029">
    <property type="entry name" value="TOPRIM_primases"/>
    <property type="match status" value="1"/>
</dbReference>
<evidence type="ECO:0000259" key="3">
    <source>
        <dbReference type="Pfam" id="PF23639"/>
    </source>
</evidence>
<dbReference type="InterPro" id="IPR034154">
    <property type="entry name" value="TOPRIM_DnaG/twinkle"/>
</dbReference>
<evidence type="ECO:0000313" key="4">
    <source>
        <dbReference type="EMBL" id="EPY03228.1"/>
    </source>
</evidence>
<dbReference type="Pfam" id="PF23639">
    <property type="entry name" value="DUF7146"/>
    <property type="match status" value="1"/>
</dbReference>
<evidence type="ECO:0000259" key="2">
    <source>
        <dbReference type="Pfam" id="PF13362"/>
    </source>
</evidence>
<gene>
    <name evidence="4" type="ORF">K678_01256</name>
</gene>